<dbReference type="Gene3D" id="3.50.50.60">
    <property type="entry name" value="FAD/NAD(P)-binding domain"/>
    <property type="match status" value="1"/>
</dbReference>
<keyword evidence="4" id="KW-0319">Glycerol metabolism</keyword>
<keyword evidence="6" id="KW-0560">Oxidoreductase</keyword>
<dbReference type="SUPFAM" id="SSF51905">
    <property type="entry name" value="FAD/NAD(P)-binding domain"/>
    <property type="match status" value="1"/>
</dbReference>
<dbReference type="Pfam" id="PF16901">
    <property type="entry name" value="DAO_C"/>
    <property type="match status" value="1"/>
</dbReference>
<feature type="domain" description="FAD dependent oxidoreductase" evidence="7">
    <location>
        <begin position="2"/>
        <end position="312"/>
    </location>
</feature>
<gene>
    <name evidence="9" type="ORF">GII31_00335</name>
</gene>
<dbReference type="Proteomes" id="UP001059836">
    <property type="component" value="Chromosome"/>
</dbReference>
<evidence type="ECO:0000313" key="10">
    <source>
        <dbReference type="Proteomes" id="UP001059836"/>
    </source>
</evidence>
<dbReference type="InterPro" id="IPR000447">
    <property type="entry name" value="G3P_DH_FAD-dep"/>
</dbReference>
<evidence type="ECO:0000313" key="9">
    <source>
        <dbReference type="EMBL" id="QHN37234.1"/>
    </source>
</evidence>
<dbReference type="PRINTS" id="PR01001">
    <property type="entry name" value="FADG3PDH"/>
</dbReference>
<dbReference type="InterPro" id="IPR006076">
    <property type="entry name" value="FAD-dep_OxRdtase"/>
</dbReference>
<keyword evidence="3" id="KW-0285">Flavoprotein</keyword>
<comment type="cofactor">
    <cofactor evidence="1">
        <name>FAD</name>
        <dbReference type="ChEBI" id="CHEBI:57692"/>
    </cofactor>
</comment>
<evidence type="ECO:0000256" key="2">
    <source>
        <dbReference type="ARBA" id="ARBA00007330"/>
    </source>
</evidence>
<dbReference type="Gene3D" id="3.30.9.10">
    <property type="entry name" value="D-Amino Acid Oxidase, subunit A, domain 2"/>
    <property type="match status" value="1"/>
</dbReference>
<sequence>MLVIGAGVTGVGAALDAASRGLRVALVEANDLAFGTSRWSNKLLHSGLSFVTSGHLPMVLESARERRILMTAVAPHLASPLRHVYPLYGPQRRAMRVRLGTGLGRALGKVSGTPAELLPPPARIDALETIRLFPEVRRDGLRGAQSSVDGQLVDDARLVVALARTAAAFGASVCTYTRAENITDYGARLVDTLTGESFDVYARTVVNAAGRWAEGIDSTARFDIGGGTHLVVDAARLGHPTAGLSVPLGDSLSDLVSILPAQLGRAYIGFTRGDFPSVGSVESQQSSSDVDTLLSVVNTALRVPLTSTDILGTFPGGSDLADPARRHRIRISGAMVSVVGGTLTTYRSRAQDTVDAAVAVGELSAGPCITDTTALIGASGFIAGGSLPASAVARYGSETAAVFEHARVTDPFGLIAPGIDVTRAEIEFAVRHEGALHVDDVLDRRTRIGLVAADADAARHAVTDIVTETLAAL</sequence>
<evidence type="ECO:0000259" key="8">
    <source>
        <dbReference type="Pfam" id="PF16901"/>
    </source>
</evidence>
<evidence type="ECO:0000256" key="6">
    <source>
        <dbReference type="ARBA" id="ARBA00023002"/>
    </source>
</evidence>
<dbReference type="EMBL" id="CP045809">
    <property type="protein sequence ID" value="QHN37234.1"/>
    <property type="molecule type" value="Genomic_DNA"/>
</dbReference>
<name>A0ABX6IN18_9ACTN</name>
<comment type="similarity">
    <text evidence="2">Belongs to the FAD-dependent glycerol-3-phosphate dehydrogenase family.</text>
</comment>
<evidence type="ECO:0000259" key="7">
    <source>
        <dbReference type="Pfam" id="PF01266"/>
    </source>
</evidence>
<evidence type="ECO:0000256" key="5">
    <source>
        <dbReference type="ARBA" id="ARBA00022827"/>
    </source>
</evidence>
<dbReference type="InterPro" id="IPR038299">
    <property type="entry name" value="DAO_C_sf"/>
</dbReference>
<dbReference type="PANTHER" id="PTHR11985">
    <property type="entry name" value="GLYCEROL-3-PHOSPHATE DEHYDROGENASE"/>
    <property type="match status" value="1"/>
</dbReference>
<dbReference type="Pfam" id="PF01266">
    <property type="entry name" value="DAO"/>
    <property type="match status" value="1"/>
</dbReference>
<protein>
    <submittedName>
        <fullName evidence="9">FAD-dependent oxidoreductase</fullName>
    </submittedName>
</protein>
<dbReference type="PANTHER" id="PTHR11985:SF35">
    <property type="entry name" value="ANAEROBIC GLYCEROL-3-PHOSPHATE DEHYDROGENASE SUBUNIT A"/>
    <property type="match status" value="1"/>
</dbReference>
<evidence type="ECO:0000256" key="3">
    <source>
        <dbReference type="ARBA" id="ARBA00022630"/>
    </source>
</evidence>
<feature type="domain" description="Alpha-glycerophosphate oxidase C-terminal" evidence="8">
    <location>
        <begin position="392"/>
        <end position="470"/>
    </location>
</feature>
<reference evidence="9" key="1">
    <citation type="journal article" date="2021" name="Nat. Microbiol.">
        <title>Cocultivation of an ultrasmall environmental parasitic bacterium with lytic ability against bacteria associated with wastewater foams.</title>
        <authorList>
            <person name="Batinovic S."/>
            <person name="Rose J.J.A."/>
            <person name="Ratcliffe J."/>
            <person name="Seviour R.J."/>
            <person name="Petrovski S."/>
        </authorList>
    </citation>
    <scope>NUCLEOTIDE SEQUENCE</scope>
    <source>
        <strain evidence="9">CON9</strain>
    </source>
</reference>
<dbReference type="InterPro" id="IPR031656">
    <property type="entry name" value="DAO_C"/>
</dbReference>
<dbReference type="InterPro" id="IPR036188">
    <property type="entry name" value="FAD/NAD-bd_sf"/>
</dbReference>
<evidence type="ECO:0000256" key="1">
    <source>
        <dbReference type="ARBA" id="ARBA00001974"/>
    </source>
</evidence>
<proteinExistence type="inferred from homology"/>
<keyword evidence="10" id="KW-1185">Reference proteome</keyword>
<keyword evidence="5" id="KW-0274">FAD</keyword>
<organism evidence="9 10">
    <name type="scientific">Gordonia pseudamarae</name>
    <dbReference type="NCBI Taxonomy" id="2831662"/>
    <lineage>
        <taxon>Bacteria</taxon>
        <taxon>Bacillati</taxon>
        <taxon>Actinomycetota</taxon>
        <taxon>Actinomycetes</taxon>
        <taxon>Mycobacteriales</taxon>
        <taxon>Gordoniaceae</taxon>
        <taxon>Gordonia</taxon>
    </lineage>
</organism>
<dbReference type="Gene3D" id="1.10.8.870">
    <property type="entry name" value="Alpha-glycerophosphate oxidase, cap domain"/>
    <property type="match status" value="1"/>
</dbReference>
<evidence type="ECO:0000256" key="4">
    <source>
        <dbReference type="ARBA" id="ARBA00022798"/>
    </source>
</evidence>
<accession>A0ABX6IN18</accession>